<organism evidence="2 3">
    <name type="scientific">Mucilaginibacter psychrotolerans</name>
    <dbReference type="NCBI Taxonomy" id="1524096"/>
    <lineage>
        <taxon>Bacteria</taxon>
        <taxon>Pseudomonadati</taxon>
        <taxon>Bacteroidota</taxon>
        <taxon>Sphingobacteriia</taxon>
        <taxon>Sphingobacteriales</taxon>
        <taxon>Sphingobacteriaceae</taxon>
        <taxon>Mucilaginibacter</taxon>
    </lineage>
</organism>
<evidence type="ECO:0000259" key="1">
    <source>
        <dbReference type="Pfam" id="PF10543"/>
    </source>
</evidence>
<name>A0A4Y8S5Z8_9SPHI</name>
<dbReference type="OrthoDB" id="9816206at2"/>
<evidence type="ECO:0000313" key="3">
    <source>
        <dbReference type="Proteomes" id="UP000297540"/>
    </source>
</evidence>
<sequence length="178" mass="20818">MSNQFIGDKSITDKIYILRGYNVILDSDLADLYEVETKVLNQSVNRHPDRFPPDFMFELTEEEWLNLKSQIVTSSWGGRRKLPKVFTEHGVLMLSSILNSQRAIEVNIQIVRVFTRLREFITSNTEVRLEIEKIKKELSNQGKNMEVVFKYLDELSAWLPKPPGETRKRLGYKPDEIQ</sequence>
<proteinExistence type="predicted"/>
<keyword evidence="3" id="KW-1185">Reference proteome</keyword>
<feature type="domain" description="KilA-N DNA-binding" evidence="1">
    <location>
        <begin position="14"/>
        <end position="97"/>
    </location>
</feature>
<dbReference type="InterPro" id="IPR018873">
    <property type="entry name" value="KilA-N_DNA-bd_domain"/>
</dbReference>
<dbReference type="AlphaFoldDB" id="A0A4Y8S5Z8"/>
<comment type="caution">
    <text evidence="2">The sequence shown here is derived from an EMBL/GenBank/DDBJ whole genome shotgun (WGS) entry which is preliminary data.</text>
</comment>
<dbReference type="EMBL" id="SOZE01000036">
    <property type="protein sequence ID" value="TFF33960.1"/>
    <property type="molecule type" value="Genomic_DNA"/>
</dbReference>
<dbReference type="RefSeq" id="WP_133235539.1">
    <property type="nucleotide sequence ID" value="NZ_SOZE01000036.1"/>
</dbReference>
<gene>
    <name evidence="2" type="ORF">E2R66_23560</name>
</gene>
<accession>A0A4Y8S5Z8</accession>
<dbReference type="Pfam" id="PF10543">
    <property type="entry name" value="ORF6N"/>
    <property type="match status" value="1"/>
</dbReference>
<reference evidence="2 3" key="1">
    <citation type="journal article" date="2017" name="Int. J. Syst. Evol. Microbiol.">
        <title>Mucilaginibacterpsychrotolerans sp. nov., isolated from peatlands.</title>
        <authorList>
            <person name="Deng Y."/>
            <person name="Shen L."/>
            <person name="Xu B."/>
            <person name="Liu Y."/>
            <person name="Gu Z."/>
            <person name="Liu H."/>
            <person name="Zhou Y."/>
        </authorList>
    </citation>
    <scope>NUCLEOTIDE SEQUENCE [LARGE SCALE GENOMIC DNA]</scope>
    <source>
        <strain evidence="2 3">NH7-4</strain>
    </source>
</reference>
<evidence type="ECO:0000313" key="2">
    <source>
        <dbReference type="EMBL" id="TFF33960.1"/>
    </source>
</evidence>
<dbReference type="Proteomes" id="UP000297540">
    <property type="component" value="Unassembled WGS sequence"/>
</dbReference>
<protein>
    <submittedName>
        <fullName evidence="2">ORF6N domain-containing protein</fullName>
    </submittedName>
</protein>